<dbReference type="EMBL" id="VSRR010001148">
    <property type="protein sequence ID" value="MPC22957.1"/>
    <property type="molecule type" value="Genomic_DNA"/>
</dbReference>
<gene>
    <name evidence="2" type="ORF">E2C01_015989</name>
</gene>
<keyword evidence="3" id="KW-1185">Reference proteome</keyword>
<accession>A0A5B7DPD1</accession>
<comment type="caution">
    <text evidence="2">The sequence shown here is derived from an EMBL/GenBank/DDBJ whole genome shotgun (WGS) entry which is preliminary data.</text>
</comment>
<evidence type="ECO:0000256" key="1">
    <source>
        <dbReference type="SAM" id="Phobius"/>
    </source>
</evidence>
<name>A0A5B7DPD1_PORTR</name>
<dbReference type="Proteomes" id="UP000324222">
    <property type="component" value="Unassembled WGS sequence"/>
</dbReference>
<keyword evidence="1" id="KW-1133">Transmembrane helix</keyword>
<evidence type="ECO:0000313" key="2">
    <source>
        <dbReference type="EMBL" id="MPC22957.1"/>
    </source>
</evidence>
<sequence>MFAAELNCTFIVSQLSQYSTCFTGGATLYNGAFLFLVLWSILHRDSEEAPLMYCSTSIVHSFM</sequence>
<keyword evidence="1" id="KW-0472">Membrane</keyword>
<feature type="transmembrane region" description="Helical" evidence="1">
    <location>
        <begin position="22"/>
        <end position="42"/>
    </location>
</feature>
<dbReference type="AlphaFoldDB" id="A0A5B7DPD1"/>
<protein>
    <submittedName>
        <fullName evidence="2">Uncharacterized protein</fullName>
    </submittedName>
</protein>
<keyword evidence="1" id="KW-0812">Transmembrane</keyword>
<reference evidence="2 3" key="1">
    <citation type="submission" date="2019-05" db="EMBL/GenBank/DDBJ databases">
        <title>Another draft genome of Portunus trituberculatus and its Hox gene families provides insights of decapod evolution.</title>
        <authorList>
            <person name="Jeong J.-H."/>
            <person name="Song I."/>
            <person name="Kim S."/>
            <person name="Choi T."/>
            <person name="Kim D."/>
            <person name="Ryu S."/>
            <person name="Kim W."/>
        </authorList>
    </citation>
    <scope>NUCLEOTIDE SEQUENCE [LARGE SCALE GENOMIC DNA]</scope>
    <source>
        <tissue evidence="2">Muscle</tissue>
    </source>
</reference>
<evidence type="ECO:0000313" key="3">
    <source>
        <dbReference type="Proteomes" id="UP000324222"/>
    </source>
</evidence>
<organism evidence="2 3">
    <name type="scientific">Portunus trituberculatus</name>
    <name type="common">Swimming crab</name>
    <name type="synonym">Neptunus trituberculatus</name>
    <dbReference type="NCBI Taxonomy" id="210409"/>
    <lineage>
        <taxon>Eukaryota</taxon>
        <taxon>Metazoa</taxon>
        <taxon>Ecdysozoa</taxon>
        <taxon>Arthropoda</taxon>
        <taxon>Crustacea</taxon>
        <taxon>Multicrustacea</taxon>
        <taxon>Malacostraca</taxon>
        <taxon>Eumalacostraca</taxon>
        <taxon>Eucarida</taxon>
        <taxon>Decapoda</taxon>
        <taxon>Pleocyemata</taxon>
        <taxon>Brachyura</taxon>
        <taxon>Eubrachyura</taxon>
        <taxon>Portunoidea</taxon>
        <taxon>Portunidae</taxon>
        <taxon>Portuninae</taxon>
        <taxon>Portunus</taxon>
    </lineage>
</organism>
<proteinExistence type="predicted"/>